<evidence type="ECO:0000256" key="7">
    <source>
        <dbReference type="RuleBase" id="RU363032"/>
    </source>
</evidence>
<evidence type="ECO:0000256" key="2">
    <source>
        <dbReference type="ARBA" id="ARBA00022448"/>
    </source>
</evidence>
<evidence type="ECO:0000256" key="5">
    <source>
        <dbReference type="ARBA" id="ARBA00022989"/>
    </source>
</evidence>
<evidence type="ECO:0000256" key="3">
    <source>
        <dbReference type="ARBA" id="ARBA00022475"/>
    </source>
</evidence>
<keyword evidence="4 7" id="KW-0812">Transmembrane</keyword>
<dbReference type="EMBL" id="FQZC01000002">
    <property type="protein sequence ID" value="SHJ06023.1"/>
    <property type="molecule type" value="Genomic_DNA"/>
</dbReference>
<evidence type="ECO:0000256" key="4">
    <source>
        <dbReference type="ARBA" id="ARBA00022692"/>
    </source>
</evidence>
<sequence length="258" mass="27714">MSYEIRRRIWAVLLILGFFLTWEALCIALNVSDLVLPRPSQVMATLVARFPVLWPHIVQTVYTTMIGFALGVAVGVAIGACIGVSRTAYDTVYPLLIGFSSIPKVAVVPIFVLWFGAGTVPAVLTALAMCFFPIVVNIATGLATTEPELEDVLKALGASKLDILWNVGLPRTMPFFFASLKIAVTFAFVGTVLAETVASNRGIGNVMMSASSNFDVPLVFAGLFILATLGVLLYVLFSLVEHRVAGWATRRTDVAATA</sequence>
<feature type="transmembrane region" description="Helical" evidence="7">
    <location>
        <begin position="175"/>
        <end position="198"/>
    </location>
</feature>
<reference evidence="9 10" key="1">
    <citation type="submission" date="2016-11" db="EMBL/GenBank/DDBJ databases">
        <authorList>
            <person name="Varghese N."/>
            <person name="Submissions S."/>
        </authorList>
    </citation>
    <scope>NUCLEOTIDE SEQUENCE [LARGE SCALE GENOMIC DNA]</scope>
    <source>
        <strain evidence="9 10">DSM 21988</strain>
    </source>
</reference>
<comment type="subcellular location">
    <subcellularLocation>
        <location evidence="1 7">Cell membrane</location>
        <topology evidence="1 7">Multi-pass membrane protein</topology>
    </subcellularLocation>
</comment>
<dbReference type="InterPro" id="IPR000515">
    <property type="entry name" value="MetI-like"/>
</dbReference>
<feature type="transmembrane region" description="Helical" evidence="7">
    <location>
        <begin position="122"/>
        <end position="144"/>
    </location>
</feature>
<dbReference type="RefSeq" id="WP_060605018.1">
    <property type="nucleotide sequence ID" value="NZ_FQZC01000002.1"/>
</dbReference>
<evidence type="ECO:0000256" key="1">
    <source>
        <dbReference type="ARBA" id="ARBA00004651"/>
    </source>
</evidence>
<gene>
    <name evidence="9" type="ORF">SAMN02745911_1551</name>
</gene>
<dbReference type="PROSITE" id="PS50928">
    <property type="entry name" value="ABC_TM1"/>
    <property type="match status" value="1"/>
</dbReference>
<comment type="similarity">
    <text evidence="7">Belongs to the binding-protein-dependent transport system permease family.</text>
</comment>
<dbReference type="Pfam" id="PF00528">
    <property type="entry name" value="BPD_transp_1"/>
    <property type="match status" value="1"/>
</dbReference>
<feature type="transmembrane region" description="Helical" evidence="7">
    <location>
        <begin position="218"/>
        <end position="240"/>
    </location>
</feature>
<proteinExistence type="inferred from homology"/>
<evidence type="ECO:0000259" key="8">
    <source>
        <dbReference type="PROSITE" id="PS50928"/>
    </source>
</evidence>
<protein>
    <submittedName>
        <fullName evidence="9">NitT/TauT family transport system permease protein</fullName>
    </submittedName>
</protein>
<keyword evidence="10" id="KW-1185">Reference proteome</keyword>
<dbReference type="PANTHER" id="PTHR30151">
    <property type="entry name" value="ALKANE SULFONATE ABC TRANSPORTER-RELATED, MEMBRANE SUBUNIT"/>
    <property type="match status" value="1"/>
</dbReference>
<dbReference type="Gene3D" id="1.10.3720.10">
    <property type="entry name" value="MetI-like"/>
    <property type="match status" value="1"/>
</dbReference>
<keyword evidence="5 7" id="KW-1133">Transmembrane helix</keyword>
<dbReference type="InterPro" id="IPR035906">
    <property type="entry name" value="MetI-like_sf"/>
</dbReference>
<evidence type="ECO:0000313" key="9">
    <source>
        <dbReference type="EMBL" id="SHJ06023.1"/>
    </source>
</evidence>
<feature type="transmembrane region" description="Helical" evidence="7">
    <location>
        <begin position="52"/>
        <end position="80"/>
    </location>
</feature>
<accession>A0ABY1IEK5</accession>
<feature type="transmembrane region" description="Helical" evidence="7">
    <location>
        <begin position="92"/>
        <end position="116"/>
    </location>
</feature>
<name>A0ABY1IEK5_9HYPH</name>
<evidence type="ECO:0000313" key="10">
    <source>
        <dbReference type="Proteomes" id="UP000184290"/>
    </source>
</evidence>
<dbReference type="CDD" id="cd06261">
    <property type="entry name" value="TM_PBP2"/>
    <property type="match status" value="1"/>
</dbReference>
<feature type="domain" description="ABC transmembrane type-1" evidence="8">
    <location>
        <begin position="57"/>
        <end position="237"/>
    </location>
</feature>
<comment type="caution">
    <text evidence="9">The sequence shown here is derived from an EMBL/GenBank/DDBJ whole genome shotgun (WGS) entry which is preliminary data.</text>
</comment>
<dbReference type="PANTHER" id="PTHR30151:SF20">
    <property type="entry name" value="ABC TRANSPORTER PERMEASE PROTEIN HI_0355-RELATED"/>
    <property type="match status" value="1"/>
</dbReference>
<keyword evidence="3" id="KW-1003">Cell membrane</keyword>
<evidence type="ECO:0000256" key="6">
    <source>
        <dbReference type="ARBA" id="ARBA00023136"/>
    </source>
</evidence>
<keyword evidence="2 7" id="KW-0813">Transport</keyword>
<dbReference type="Proteomes" id="UP000184290">
    <property type="component" value="Unassembled WGS sequence"/>
</dbReference>
<dbReference type="SUPFAM" id="SSF161098">
    <property type="entry name" value="MetI-like"/>
    <property type="match status" value="1"/>
</dbReference>
<keyword evidence="6 7" id="KW-0472">Membrane</keyword>
<organism evidence="9 10">
    <name type="scientific">Aureimonas altamirensis DSM 21988</name>
    <dbReference type="NCBI Taxonomy" id="1121026"/>
    <lineage>
        <taxon>Bacteria</taxon>
        <taxon>Pseudomonadati</taxon>
        <taxon>Pseudomonadota</taxon>
        <taxon>Alphaproteobacteria</taxon>
        <taxon>Hyphomicrobiales</taxon>
        <taxon>Aurantimonadaceae</taxon>
        <taxon>Aureimonas</taxon>
    </lineage>
</organism>